<evidence type="ECO:0000313" key="3">
    <source>
        <dbReference type="WBParaSite" id="ASIM_0000342501-mRNA-1"/>
    </source>
</evidence>
<gene>
    <name evidence="1" type="ORF">ASIM_LOCUS3264</name>
</gene>
<dbReference type="AlphaFoldDB" id="A0A0M3J781"/>
<proteinExistence type="predicted"/>
<accession>A0A0M3J781</accession>
<organism evidence="3">
    <name type="scientific">Anisakis simplex</name>
    <name type="common">Herring worm</name>
    <dbReference type="NCBI Taxonomy" id="6269"/>
    <lineage>
        <taxon>Eukaryota</taxon>
        <taxon>Metazoa</taxon>
        <taxon>Ecdysozoa</taxon>
        <taxon>Nematoda</taxon>
        <taxon>Chromadorea</taxon>
        <taxon>Rhabditida</taxon>
        <taxon>Spirurina</taxon>
        <taxon>Ascaridomorpha</taxon>
        <taxon>Ascaridoidea</taxon>
        <taxon>Anisakidae</taxon>
        <taxon>Anisakis</taxon>
        <taxon>Anisakis simplex complex</taxon>
    </lineage>
</organism>
<dbReference type="Proteomes" id="UP000267096">
    <property type="component" value="Unassembled WGS sequence"/>
</dbReference>
<dbReference type="WBParaSite" id="ASIM_0000342501-mRNA-1">
    <property type="protein sequence ID" value="ASIM_0000342501-mRNA-1"/>
    <property type="gene ID" value="ASIM_0000342501"/>
</dbReference>
<dbReference type="EMBL" id="UYRR01004936">
    <property type="protein sequence ID" value="VDK21446.1"/>
    <property type="molecule type" value="Genomic_DNA"/>
</dbReference>
<name>A0A0M3J781_ANISI</name>
<protein>
    <submittedName>
        <fullName evidence="3">E1 domain-containing protein</fullName>
    </submittedName>
</protein>
<evidence type="ECO:0000313" key="1">
    <source>
        <dbReference type="EMBL" id="VDK21446.1"/>
    </source>
</evidence>
<evidence type="ECO:0000313" key="2">
    <source>
        <dbReference type="Proteomes" id="UP000267096"/>
    </source>
</evidence>
<reference evidence="1 2" key="2">
    <citation type="submission" date="2018-11" db="EMBL/GenBank/DDBJ databases">
        <authorList>
            <consortium name="Pathogen Informatics"/>
        </authorList>
    </citation>
    <scope>NUCLEOTIDE SEQUENCE [LARGE SCALE GENOMIC DNA]</scope>
</reference>
<keyword evidence="2" id="KW-1185">Reference proteome</keyword>
<sequence length="253" mass="28126">MIMIRDKGMVVVKCVRTEPTLVLCRARHGLMFCNKLGAACAKLTQSTFPSDLAMVGMDAKIPELVAKCMIEEPYVAIMMVEYGFTKMDSWMSTCKITVWNGPITVVQKECVKKQTLLPDPRTVCVKKYGLDFCNKLIVACFEVKNKKIIGDVPCAACELPNVVNTCLSQEDAIAMCYANHGAASCIVWMKACKIRPMDALTQQQVTCIKKQAEASNVLMVCAKKYGMVFCKKMRLACFEVMRIPMPSDENEAA</sequence>
<reference evidence="3" key="1">
    <citation type="submission" date="2017-02" db="UniProtKB">
        <authorList>
            <consortium name="WormBaseParasite"/>
        </authorList>
    </citation>
    <scope>IDENTIFICATION</scope>
</reference>